<dbReference type="InterPro" id="IPR015927">
    <property type="entry name" value="Peptidase_S24_S26A/B/C"/>
</dbReference>
<evidence type="ECO:0000313" key="5">
    <source>
        <dbReference type="EMBL" id="UUC46336.1"/>
    </source>
</evidence>
<feature type="domain" description="Peptidase S24/S26A/S26B/S26C" evidence="4">
    <location>
        <begin position="127"/>
        <end position="219"/>
    </location>
</feature>
<dbReference type="RefSeq" id="WP_256552003.1">
    <property type="nucleotide sequence ID" value="NZ_CP101751.1"/>
</dbReference>
<evidence type="ECO:0000256" key="3">
    <source>
        <dbReference type="ARBA" id="ARBA00023163"/>
    </source>
</evidence>
<keyword evidence="6" id="KW-1185">Reference proteome</keyword>
<dbReference type="PANTHER" id="PTHR40661">
    <property type="match status" value="1"/>
</dbReference>
<proteinExistence type="predicted"/>
<dbReference type="InterPro" id="IPR036286">
    <property type="entry name" value="LexA/Signal_pep-like_sf"/>
</dbReference>
<keyword evidence="2" id="KW-0238">DNA-binding</keyword>
<dbReference type="SUPFAM" id="SSF51306">
    <property type="entry name" value="LexA/Signal peptidase"/>
    <property type="match status" value="1"/>
</dbReference>
<keyword evidence="3" id="KW-0804">Transcription</keyword>
<reference evidence="5" key="1">
    <citation type="submission" date="2022-07" db="EMBL/GenBank/DDBJ databases">
        <title>Isolation, identification, and degradation of a PFOSA degrading strain from sewage treatment plant.</title>
        <authorList>
            <person name="Zhang L."/>
            <person name="Huo Y."/>
        </authorList>
    </citation>
    <scope>NUCLEOTIDE SEQUENCE</scope>
    <source>
        <strain evidence="5">C1</strain>
    </source>
</reference>
<evidence type="ECO:0000259" key="4">
    <source>
        <dbReference type="Pfam" id="PF00717"/>
    </source>
</evidence>
<dbReference type="CDD" id="cd06529">
    <property type="entry name" value="S24_LexA-like"/>
    <property type="match status" value="1"/>
</dbReference>
<accession>A0ABY5IU15</accession>
<keyword evidence="1" id="KW-0805">Transcription regulation</keyword>
<sequence length="233" mass="26335">MVSERLGLYIAAKDISYYAFENSIGASRGAISKAVKENKSIGSSMLESILEIYKDLNPIWLLTGQGDMFVTTDYDFLEKRSVEPYTLKTDRSMEQQQIPLYDIEAVAGLVPLFKGTNNQEPIDHISIPHLPKCDGAIYVTGDSMYPLLKSGDIVLYKEVSDIRNEIFWGEMYLLSIDMSGEEYITVKYIQKSEITGFVRLVSQNKHHQDKDVDMTKIKALALVKASIRINSMN</sequence>
<evidence type="ECO:0000313" key="6">
    <source>
        <dbReference type="Proteomes" id="UP001059844"/>
    </source>
</evidence>
<evidence type="ECO:0000256" key="2">
    <source>
        <dbReference type="ARBA" id="ARBA00023125"/>
    </source>
</evidence>
<gene>
    <name evidence="5" type="ORF">NOX80_03830</name>
</gene>
<dbReference type="EMBL" id="CP101751">
    <property type="protein sequence ID" value="UUC46336.1"/>
    <property type="molecule type" value="Genomic_DNA"/>
</dbReference>
<evidence type="ECO:0000256" key="1">
    <source>
        <dbReference type="ARBA" id="ARBA00023015"/>
    </source>
</evidence>
<dbReference type="Proteomes" id="UP001059844">
    <property type="component" value="Chromosome"/>
</dbReference>
<name>A0ABY5IU15_9FLAO</name>
<dbReference type="Pfam" id="PF00717">
    <property type="entry name" value="Peptidase_S24"/>
    <property type="match status" value="1"/>
</dbReference>
<organism evidence="5 6">
    <name type="scientific">Flavobacterium cerinum</name>
    <dbReference type="NCBI Taxonomy" id="2502784"/>
    <lineage>
        <taxon>Bacteria</taxon>
        <taxon>Pseudomonadati</taxon>
        <taxon>Bacteroidota</taxon>
        <taxon>Flavobacteriia</taxon>
        <taxon>Flavobacteriales</taxon>
        <taxon>Flavobacteriaceae</taxon>
        <taxon>Flavobacterium</taxon>
    </lineage>
</organism>
<dbReference type="PANTHER" id="PTHR40661:SF1">
    <property type="entry name" value="HTH CRO_C1-TYPE DOMAIN-CONTAINING PROTEIN"/>
    <property type="match status" value="1"/>
</dbReference>
<protein>
    <submittedName>
        <fullName evidence="5">S24 family peptidase</fullName>
    </submittedName>
</protein>
<dbReference type="Gene3D" id="2.10.109.10">
    <property type="entry name" value="Umud Fragment, subunit A"/>
    <property type="match status" value="1"/>
</dbReference>
<dbReference type="InterPro" id="IPR039418">
    <property type="entry name" value="LexA-like"/>
</dbReference>